<accession>A0A7G1I5L9</accession>
<name>A0A7G1I5L9_MYCKA</name>
<evidence type="ECO:0000256" key="1">
    <source>
        <dbReference type="SAM" id="MobiDB-lite"/>
    </source>
</evidence>
<evidence type="ECO:0000313" key="2">
    <source>
        <dbReference type="EMBL" id="BCI86286.1"/>
    </source>
</evidence>
<dbReference type="AlphaFoldDB" id="A0A7G1I5L9"/>
<evidence type="ECO:0000313" key="3">
    <source>
        <dbReference type="Proteomes" id="UP000516380"/>
    </source>
</evidence>
<protein>
    <submittedName>
        <fullName evidence="2">Uncharacterized protein</fullName>
    </submittedName>
</protein>
<reference evidence="2 3" key="1">
    <citation type="submission" date="2020-07" db="EMBL/GenBank/DDBJ databases">
        <title>Mycobacterium kansasii (former subtype) with zoonotic potential isolated from diseased indoor pet cat, Japan.</title>
        <authorList>
            <person name="Fukano H."/>
            <person name="Terazono T."/>
            <person name="Hoshino Y."/>
        </authorList>
    </citation>
    <scope>NUCLEOTIDE SEQUENCE [LARGE SCALE GENOMIC DNA]</scope>
    <source>
        <strain evidence="2 3">Kuro-I</strain>
    </source>
</reference>
<feature type="region of interest" description="Disordered" evidence="1">
    <location>
        <begin position="45"/>
        <end position="68"/>
    </location>
</feature>
<proteinExistence type="predicted"/>
<gene>
    <name evidence="2" type="ORF">NIIDMKKI_14920</name>
</gene>
<organism evidence="2 3">
    <name type="scientific">Mycobacterium kansasii</name>
    <dbReference type="NCBI Taxonomy" id="1768"/>
    <lineage>
        <taxon>Bacteria</taxon>
        <taxon>Bacillati</taxon>
        <taxon>Actinomycetota</taxon>
        <taxon>Actinomycetes</taxon>
        <taxon>Mycobacteriales</taxon>
        <taxon>Mycobacteriaceae</taxon>
        <taxon>Mycobacterium</taxon>
    </lineage>
</organism>
<sequence length="99" mass="10301">MSLISVAPPYIRNNRAYYRQFAQRGSGLCAVTECALGGILAGLGDTSPDPGSNAKPAQRTVGPTGGLSQLTSMAGQQALMICRLDFFVGPTPRGTRVAT</sequence>
<keyword evidence="3" id="KW-1185">Reference proteome</keyword>
<dbReference type="EMBL" id="AP023343">
    <property type="protein sequence ID" value="BCI86286.1"/>
    <property type="molecule type" value="Genomic_DNA"/>
</dbReference>
<dbReference type="Proteomes" id="UP000516380">
    <property type="component" value="Chromosome"/>
</dbReference>